<keyword evidence="4 7" id="KW-0238">DNA-binding</keyword>
<dbReference type="PROSITE" id="PS50110">
    <property type="entry name" value="RESPONSE_REGULATORY"/>
    <property type="match status" value="1"/>
</dbReference>
<dbReference type="PANTHER" id="PTHR48111:SF28">
    <property type="entry name" value="TRANSCRIPTIONAL REGULATORY PROTEIN TCRX-RELATED"/>
    <property type="match status" value="1"/>
</dbReference>
<reference evidence="10 11" key="1">
    <citation type="journal article" date="2019" name="ACS Chem. Biol.">
        <title>Identification and Mobilization of a Cryptic Antibiotic Biosynthesis Gene Locus from a Human-Pathogenic Nocardia Isolate.</title>
        <authorList>
            <person name="Herisse M."/>
            <person name="Ishida K."/>
            <person name="Porter J.L."/>
            <person name="Howden B."/>
            <person name="Hertweck C."/>
            <person name="Stinear T.P."/>
            <person name="Pidot S.J."/>
        </authorList>
    </citation>
    <scope>NUCLEOTIDE SEQUENCE [LARGE SCALE GENOMIC DNA]</scope>
    <source>
        <strain evidence="10 11">AUSMDU00012717</strain>
    </source>
</reference>
<dbReference type="InterPro" id="IPR011006">
    <property type="entry name" value="CheY-like_superfamily"/>
</dbReference>
<dbReference type="Pfam" id="PF00486">
    <property type="entry name" value="Trans_reg_C"/>
    <property type="match status" value="1"/>
</dbReference>
<feature type="domain" description="Response regulatory" evidence="8">
    <location>
        <begin position="2"/>
        <end position="116"/>
    </location>
</feature>
<evidence type="ECO:0000256" key="7">
    <source>
        <dbReference type="PROSITE-ProRule" id="PRU01091"/>
    </source>
</evidence>
<name>A0A6G9Y689_9NOCA</name>
<dbReference type="SUPFAM" id="SSF52172">
    <property type="entry name" value="CheY-like"/>
    <property type="match status" value="1"/>
</dbReference>
<dbReference type="InterPro" id="IPR036388">
    <property type="entry name" value="WH-like_DNA-bd_sf"/>
</dbReference>
<evidence type="ECO:0000259" key="9">
    <source>
        <dbReference type="PROSITE" id="PS51755"/>
    </source>
</evidence>
<protein>
    <submittedName>
        <fullName evidence="10">Response regulator</fullName>
    </submittedName>
</protein>
<organism evidence="10 11">
    <name type="scientific">Nocardia arthritidis</name>
    <dbReference type="NCBI Taxonomy" id="228602"/>
    <lineage>
        <taxon>Bacteria</taxon>
        <taxon>Bacillati</taxon>
        <taxon>Actinomycetota</taxon>
        <taxon>Actinomycetes</taxon>
        <taxon>Mycobacteriales</taxon>
        <taxon>Nocardiaceae</taxon>
        <taxon>Nocardia</taxon>
    </lineage>
</organism>
<dbReference type="Proteomes" id="UP000503540">
    <property type="component" value="Chromosome"/>
</dbReference>
<evidence type="ECO:0000256" key="6">
    <source>
        <dbReference type="PROSITE-ProRule" id="PRU00169"/>
    </source>
</evidence>
<dbReference type="InterPro" id="IPR039420">
    <property type="entry name" value="WalR-like"/>
</dbReference>
<dbReference type="InterPro" id="IPR001789">
    <property type="entry name" value="Sig_transdc_resp-reg_receiver"/>
</dbReference>
<feature type="DNA-binding region" description="OmpR/PhoB-type" evidence="7">
    <location>
        <begin position="124"/>
        <end position="222"/>
    </location>
</feature>
<proteinExistence type="predicted"/>
<evidence type="ECO:0000256" key="3">
    <source>
        <dbReference type="ARBA" id="ARBA00023015"/>
    </source>
</evidence>
<dbReference type="FunFam" id="3.40.50.2300:FF:000001">
    <property type="entry name" value="DNA-binding response regulator PhoB"/>
    <property type="match status" value="1"/>
</dbReference>
<evidence type="ECO:0000256" key="5">
    <source>
        <dbReference type="ARBA" id="ARBA00023163"/>
    </source>
</evidence>
<evidence type="ECO:0000256" key="4">
    <source>
        <dbReference type="ARBA" id="ARBA00023125"/>
    </source>
</evidence>
<dbReference type="CDD" id="cd00383">
    <property type="entry name" value="trans_reg_C"/>
    <property type="match status" value="1"/>
</dbReference>
<dbReference type="GO" id="GO:0005829">
    <property type="term" value="C:cytosol"/>
    <property type="evidence" value="ECO:0007669"/>
    <property type="project" value="TreeGrafter"/>
</dbReference>
<keyword evidence="11" id="KW-1185">Reference proteome</keyword>
<accession>A0A6G9Y689</accession>
<dbReference type="RefSeq" id="WP_167471953.1">
    <property type="nucleotide sequence ID" value="NZ_CP046172.1"/>
</dbReference>
<dbReference type="Gene3D" id="3.40.50.2300">
    <property type="match status" value="1"/>
</dbReference>
<evidence type="ECO:0000256" key="1">
    <source>
        <dbReference type="ARBA" id="ARBA00022553"/>
    </source>
</evidence>
<dbReference type="SMART" id="SM00862">
    <property type="entry name" value="Trans_reg_C"/>
    <property type="match status" value="1"/>
</dbReference>
<dbReference type="SMART" id="SM00448">
    <property type="entry name" value="REC"/>
    <property type="match status" value="1"/>
</dbReference>
<dbReference type="FunFam" id="1.10.10.10:FF:000005">
    <property type="entry name" value="Two-component system response regulator"/>
    <property type="match status" value="1"/>
</dbReference>
<dbReference type="Gene3D" id="6.10.250.690">
    <property type="match status" value="1"/>
</dbReference>
<dbReference type="GO" id="GO:0032993">
    <property type="term" value="C:protein-DNA complex"/>
    <property type="evidence" value="ECO:0007669"/>
    <property type="project" value="TreeGrafter"/>
</dbReference>
<evidence type="ECO:0000313" key="10">
    <source>
        <dbReference type="EMBL" id="QIS08758.1"/>
    </source>
</evidence>
<feature type="modified residue" description="4-aspartylphosphate" evidence="6">
    <location>
        <position position="51"/>
    </location>
</feature>
<evidence type="ECO:0000313" key="11">
    <source>
        <dbReference type="Proteomes" id="UP000503540"/>
    </source>
</evidence>
<keyword evidence="5" id="KW-0804">Transcription</keyword>
<feature type="domain" description="OmpR/PhoB-type" evidence="9">
    <location>
        <begin position="124"/>
        <end position="222"/>
    </location>
</feature>
<dbReference type="PROSITE" id="PS51755">
    <property type="entry name" value="OMPR_PHOB"/>
    <property type="match status" value="1"/>
</dbReference>
<evidence type="ECO:0000259" key="8">
    <source>
        <dbReference type="PROSITE" id="PS50110"/>
    </source>
</evidence>
<dbReference type="GO" id="GO:0000976">
    <property type="term" value="F:transcription cis-regulatory region binding"/>
    <property type="evidence" value="ECO:0007669"/>
    <property type="project" value="TreeGrafter"/>
</dbReference>
<dbReference type="PANTHER" id="PTHR48111">
    <property type="entry name" value="REGULATOR OF RPOS"/>
    <property type="match status" value="1"/>
</dbReference>
<dbReference type="KEGG" id="nah:F5544_04220"/>
<dbReference type="GO" id="GO:0006355">
    <property type="term" value="P:regulation of DNA-templated transcription"/>
    <property type="evidence" value="ECO:0007669"/>
    <property type="project" value="InterPro"/>
</dbReference>
<dbReference type="InterPro" id="IPR001867">
    <property type="entry name" value="OmpR/PhoB-type_DNA-bd"/>
</dbReference>
<gene>
    <name evidence="10" type="ORF">F5544_04220</name>
</gene>
<keyword evidence="2" id="KW-0902">Two-component regulatory system</keyword>
<sequence>MRVLVVEDEPKMAELLRRSLAEEGYAVDVAVDGLDGYGVAASRLYDAIVLDVMLPGRSGFEVCEQLRAEGIWVPVLLLTARGAVRDRVSGLDGGADDYLTKPFHLDELFARLRALIRRGPVPRPTMLVAGDLRMDTTERRCWRGDDEILLTAKEYALLEMFLTQPGTVLTREALTEHCWDFAFESRSNVVDVHVRGLRDKIDRPYGVTSLETVRGVGYRLRKDGGRAR</sequence>
<dbReference type="EMBL" id="CP046172">
    <property type="protein sequence ID" value="QIS08758.1"/>
    <property type="molecule type" value="Genomic_DNA"/>
</dbReference>
<dbReference type="Pfam" id="PF00072">
    <property type="entry name" value="Response_reg"/>
    <property type="match status" value="1"/>
</dbReference>
<dbReference type="AlphaFoldDB" id="A0A6G9Y689"/>
<keyword evidence="1 6" id="KW-0597">Phosphoprotein</keyword>
<keyword evidence="3" id="KW-0805">Transcription regulation</keyword>
<dbReference type="Gene3D" id="1.10.10.10">
    <property type="entry name" value="Winged helix-like DNA-binding domain superfamily/Winged helix DNA-binding domain"/>
    <property type="match status" value="1"/>
</dbReference>
<dbReference type="GO" id="GO:0000156">
    <property type="term" value="F:phosphorelay response regulator activity"/>
    <property type="evidence" value="ECO:0007669"/>
    <property type="project" value="TreeGrafter"/>
</dbReference>
<evidence type="ECO:0000256" key="2">
    <source>
        <dbReference type="ARBA" id="ARBA00023012"/>
    </source>
</evidence>